<comment type="caution">
    <text evidence="4">The sequence shown here is derived from an EMBL/GenBank/DDBJ whole genome shotgun (WGS) entry which is preliminary data.</text>
</comment>
<reference evidence="4" key="1">
    <citation type="submission" date="2023-10" db="EMBL/GenBank/DDBJ databases">
        <title>Genome assembly of Pristionchus species.</title>
        <authorList>
            <person name="Yoshida K."/>
            <person name="Sommer R.J."/>
        </authorList>
    </citation>
    <scope>NUCLEOTIDE SEQUENCE</scope>
    <source>
        <strain evidence="4">RS5133</strain>
    </source>
</reference>
<feature type="non-terminal residue" evidence="4">
    <location>
        <position position="1"/>
    </location>
</feature>
<feature type="non-terminal residue" evidence="4">
    <location>
        <position position="275"/>
    </location>
</feature>
<keyword evidence="5" id="KW-1185">Reference proteome</keyword>
<evidence type="ECO:0000256" key="2">
    <source>
        <dbReference type="SAM" id="MobiDB-lite"/>
    </source>
</evidence>
<feature type="region of interest" description="Disordered" evidence="2">
    <location>
        <begin position="252"/>
        <end position="275"/>
    </location>
</feature>
<gene>
    <name evidence="4" type="ORF">PFISCL1PPCAC_6190</name>
</gene>
<keyword evidence="3" id="KW-1133">Transmembrane helix</keyword>
<evidence type="ECO:0000313" key="4">
    <source>
        <dbReference type="EMBL" id="GMT14893.1"/>
    </source>
</evidence>
<dbReference type="Proteomes" id="UP001432322">
    <property type="component" value="Unassembled WGS sequence"/>
</dbReference>
<dbReference type="EMBL" id="BTSY01000002">
    <property type="protein sequence ID" value="GMT14893.1"/>
    <property type="molecule type" value="Genomic_DNA"/>
</dbReference>
<sequence length="275" mass="30330">HLSAITSSSIHRKDLRSLMIPLFIFLALLAIPIHSINYECKHDQILVVQSFGNDTIRMHCQRLDLCGFDHLKCEYDELQPSCGGQSNFVAAVNQQSATGPVEHKCCNLYNPREPRMVPTHTGNDCFIYELPDGSKDAPPVPSDDTPFAILKSASEIPEQFDGYTGYRLRLFLLRNKAPPTLLVKGIEKRLNGYRVTICRPQCIAPSKTEPAIGGSAEKGEKTKGWKAVQWSSWSTNSWSSWQRTRFGADGSEIHRSGELKEAQGTGPSAAAAAAA</sequence>
<dbReference type="PANTHER" id="PTHR46706">
    <property type="entry name" value="PROTEIN QUA-1-RELATED"/>
    <property type="match status" value="1"/>
</dbReference>
<dbReference type="InterPro" id="IPR052140">
    <property type="entry name" value="Dev_Signal_Hedgehog-like"/>
</dbReference>
<feature type="compositionally biased region" description="Basic and acidic residues" evidence="2">
    <location>
        <begin position="252"/>
        <end position="261"/>
    </location>
</feature>
<organism evidence="4 5">
    <name type="scientific">Pristionchus fissidentatus</name>
    <dbReference type="NCBI Taxonomy" id="1538716"/>
    <lineage>
        <taxon>Eukaryota</taxon>
        <taxon>Metazoa</taxon>
        <taxon>Ecdysozoa</taxon>
        <taxon>Nematoda</taxon>
        <taxon>Chromadorea</taxon>
        <taxon>Rhabditida</taxon>
        <taxon>Rhabditina</taxon>
        <taxon>Diplogasteromorpha</taxon>
        <taxon>Diplogasteroidea</taxon>
        <taxon>Neodiplogasteridae</taxon>
        <taxon>Pristionchus</taxon>
    </lineage>
</organism>
<name>A0AAV5V9L4_9BILA</name>
<keyword evidence="1" id="KW-0217">Developmental protein</keyword>
<feature type="transmembrane region" description="Helical" evidence="3">
    <location>
        <begin position="18"/>
        <end position="36"/>
    </location>
</feature>
<evidence type="ECO:0000256" key="3">
    <source>
        <dbReference type="SAM" id="Phobius"/>
    </source>
</evidence>
<dbReference type="PANTHER" id="PTHR46706:SF12">
    <property type="entry name" value="PROTEIN QUA-1-RELATED"/>
    <property type="match status" value="1"/>
</dbReference>
<keyword evidence="3" id="KW-0812">Transmembrane</keyword>
<keyword evidence="3" id="KW-0472">Membrane</keyword>
<accession>A0AAV5V9L4</accession>
<proteinExistence type="predicted"/>
<protein>
    <submittedName>
        <fullName evidence="4">Uncharacterized protein</fullName>
    </submittedName>
</protein>
<dbReference type="AlphaFoldDB" id="A0AAV5V9L4"/>
<evidence type="ECO:0000313" key="5">
    <source>
        <dbReference type="Proteomes" id="UP001432322"/>
    </source>
</evidence>
<evidence type="ECO:0000256" key="1">
    <source>
        <dbReference type="ARBA" id="ARBA00022473"/>
    </source>
</evidence>